<organism evidence="2 3">
    <name type="scientific">Pseudobacter ginsenosidimutans</name>
    <dbReference type="NCBI Taxonomy" id="661488"/>
    <lineage>
        <taxon>Bacteria</taxon>
        <taxon>Pseudomonadati</taxon>
        <taxon>Bacteroidota</taxon>
        <taxon>Chitinophagia</taxon>
        <taxon>Chitinophagales</taxon>
        <taxon>Chitinophagaceae</taxon>
        <taxon>Pseudobacter</taxon>
    </lineage>
</organism>
<evidence type="ECO:0000259" key="1">
    <source>
        <dbReference type="PROSITE" id="PS50910"/>
    </source>
</evidence>
<reference evidence="2 3" key="1">
    <citation type="submission" date="2019-02" db="EMBL/GenBank/DDBJ databases">
        <title>Genomic Encyclopedia of Type Strains, Phase IV (KMG-IV): sequencing the most valuable type-strain genomes for metagenomic binning, comparative biology and taxonomic classification.</title>
        <authorList>
            <person name="Goeker M."/>
        </authorList>
    </citation>
    <scope>NUCLEOTIDE SEQUENCE [LARGE SCALE GENOMIC DNA]</scope>
    <source>
        <strain evidence="2 3">DSM 18116</strain>
    </source>
</reference>
<dbReference type="EMBL" id="SGXA01000001">
    <property type="protein sequence ID" value="RZS75600.1"/>
    <property type="molecule type" value="Genomic_DNA"/>
</dbReference>
<proteinExistence type="predicted"/>
<dbReference type="RefSeq" id="WP_130539958.1">
    <property type="nucleotide sequence ID" value="NZ_CP042431.1"/>
</dbReference>
<gene>
    <name evidence="2" type="ORF">EV199_1469</name>
</gene>
<dbReference type="OrthoDB" id="1321649at2"/>
<protein>
    <submittedName>
        <fullName evidence="2">HEPN domain-containing protein</fullName>
    </submittedName>
</protein>
<dbReference type="InterPro" id="IPR007842">
    <property type="entry name" value="HEPN_dom"/>
</dbReference>
<sequence>MNLNPILETILSKIVNTISPDKIIVLGYIDKHRKRFSIFDHSFSEINDPEDMNLLVIADCSNIDRNNVLDMLEQRCKTLCRLAIIWVSPAAFNNQLEQNTPFAIRALQSGTILYQKWQPADHIQTAINKKTETQADKSELFPWYERSQIFSQMAGVQFRFGNFGMAAFCIHQAVEQLLIMLFANITGFRYGLHNLDRMLCILRFHNDEAASVFSKETSQERDRLLLLRKTYISYRYHSDIIIGKDDINYYFSELNKLQQMADQVFYFREVQKTETY</sequence>
<accession>A0A4Q7N3Q6</accession>
<comment type="caution">
    <text evidence="2">The sequence shown here is derived from an EMBL/GenBank/DDBJ whole genome shotgun (WGS) entry which is preliminary data.</text>
</comment>
<dbReference type="AlphaFoldDB" id="A0A4Q7N3Q6"/>
<dbReference type="Proteomes" id="UP000293874">
    <property type="component" value="Unassembled WGS sequence"/>
</dbReference>
<evidence type="ECO:0000313" key="3">
    <source>
        <dbReference type="Proteomes" id="UP000293874"/>
    </source>
</evidence>
<dbReference type="PROSITE" id="PS50910">
    <property type="entry name" value="HEPN"/>
    <property type="match status" value="1"/>
</dbReference>
<name>A0A4Q7N3Q6_9BACT</name>
<dbReference type="Gene3D" id="1.20.120.330">
    <property type="entry name" value="Nucleotidyltransferases domain 2"/>
    <property type="match status" value="1"/>
</dbReference>
<evidence type="ECO:0000313" key="2">
    <source>
        <dbReference type="EMBL" id="RZS75600.1"/>
    </source>
</evidence>
<keyword evidence="3" id="KW-1185">Reference proteome</keyword>
<feature type="domain" description="HEPN" evidence="1">
    <location>
        <begin position="144"/>
        <end position="264"/>
    </location>
</feature>
<dbReference type="SUPFAM" id="SSF81593">
    <property type="entry name" value="Nucleotidyltransferase substrate binding subunit/domain"/>
    <property type="match status" value="1"/>
</dbReference>